<sequence length="397" mass="44815">MGMMLGLFAAVIQSAWMGSAPVQEPRYSWRQAPPALERRLSQGVLQWQVEDKTLIFTAFDKSRAVEKARLETDLPAWPVVDWMRHGQNLFVVQQNAAAPGEISLARLNLSKPGSLFQWRLSHPEPVMRATLNHHRRRLLTLDEKGAVRLWRVELDPYQERPTMSQKAVLLKEHHFNVQKGAAFVPSWSPLGNFYTMPRHGGGLLLYDGQDGVVLGDFGGVPRDAVYRGDNPPIQALAFSQREERIAVLRYSAPGVQSPASDLVVWDNWGLNQGRLMRVDADRIRAMDFDRMEDQLVLASGDRLMVWDAVANQVRKEWPAGVVDLLRCHPRRSWIAAKNRAGELTLYEMNTGQTLATFAGADAHGTRLEFSYDGRLLLLLGRTQSEPFIQAWVVPPIP</sequence>
<name>A0A8J7Q5W6_9BACT</name>
<dbReference type="Gene3D" id="2.130.10.10">
    <property type="entry name" value="YVTN repeat-like/Quinoprotein amine dehydrogenase"/>
    <property type="match status" value="2"/>
</dbReference>
<evidence type="ECO:0000313" key="1">
    <source>
        <dbReference type="EMBL" id="MBO1321052.1"/>
    </source>
</evidence>
<dbReference type="EMBL" id="JAFREP010000021">
    <property type="protein sequence ID" value="MBO1321052.1"/>
    <property type="molecule type" value="Genomic_DNA"/>
</dbReference>
<dbReference type="Proteomes" id="UP000664417">
    <property type="component" value="Unassembled WGS sequence"/>
</dbReference>
<dbReference type="SUPFAM" id="SSF69322">
    <property type="entry name" value="Tricorn protease domain 2"/>
    <property type="match status" value="1"/>
</dbReference>
<evidence type="ECO:0000313" key="2">
    <source>
        <dbReference type="Proteomes" id="UP000664417"/>
    </source>
</evidence>
<gene>
    <name evidence="1" type="ORF">J3U88_21415</name>
</gene>
<reference evidence="1" key="1">
    <citation type="submission" date="2021-03" db="EMBL/GenBank/DDBJ databases">
        <authorList>
            <person name="Wang G."/>
        </authorList>
    </citation>
    <scope>NUCLEOTIDE SEQUENCE</scope>
    <source>
        <strain evidence="1">KCTC 12899</strain>
    </source>
</reference>
<proteinExistence type="predicted"/>
<dbReference type="AlphaFoldDB" id="A0A8J7Q5W6"/>
<accession>A0A8J7Q5W6</accession>
<comment type="caution">
    <text evidence="1">The sequence shown here is derived from an EMBL/GenBank/DDBJ whole genome shotgun (WGS) entry which is preliminary data.</text>
</comment>
<dbReference type="RefSeq" id="WP_207861026.1">
    <property type="nucleotide sequence ID" value="NZ_JAFREP010000021.1"/>
</dbReference>
<keyword evidence="2" id="KW-1185">Reference proteome</keyword>
<dbReference type="InterPro" id="IPR015943">
    <property type="entry name" value="WD40/YVTN_repeat-like_dom_sf"/>
</dbReference>
<organism evidence="1 2">
    <name type="scientific">Acanthopleuribacter pedis</name>
    <dbReference type="NCBI Taxonomy" id="442870"/>
    <lineage>
        <taxon>Bacteria</taxon>
        <taxon>Pseudomonadati</taxon>
        <taxon>Acidobacteriota</taxon>
        <taxon>Holophagae</taxon>
        <taxon>Acanthopleuribacterales</taxon>
        <taxon>Acanthopleuribacteraceae</taxon>
        <taxon>Acanthopleuribacter</taxon>
    </lineage>
</organism>
<protein>
    <recommendedName>
        <fullName evidence="3">WD40 repeat domain-containing protein</fullName>
    </recommendedName>
</protein>
<evidence type="ECO:0008006" key="3">
    <source>
        <dbReference type="Google" id="ProtNLM"/>
    </source>
</evidence>